<dbReference type="AlphaFoldDB" id="A0A815BGJ3"/>
<dbReference type="EMBL" id="CAJNOG010000497">
    <property type="protein sequence ID" value="CAF1271192.1"/>
    <property type="molecule type" value="Genomic_DNA"/>
</dbReference>
<sequence>MKFNLGYNYNALSRLNRGSVAGGIQRLYIRLNSVGLISVLKGTFTTSFLFNNAQQTPTLTYTCSRTPITFPPIISSATTAASVTAMG</sequence>
<evidence type="ECO:0000313" key="2">
    <source>
        <dbReference type="Proteomes" id="UP000663845"/>
    </source>
</evidence>
<dbReference type="Proteomes" id="UP000663845">
    <property type="component" value="Unassembled WGS sequence"/>
</dbReference>
<proteinExistence type="predicted"/>
<protein>
    <submittedName>
        <fullName evidence="1">Uncharacterized protein</fullName>
    </submittedName>
</protein>
<reference evidence="1" key="1">
    <citation type="submission" date="2021-02" db="EMBL/GenBank/DDBJ databases">
        <authorList>
            <person name="Nowell W R."/>
        </authorList>
    </citation>
    <scope>NUCLEOTIDE SEQUENCE</scope>
</reference>
<gene>
    <name evidence="1" type="ORF">JYZ213_LOCUS30706</name>
</gene>
<comment type="caution">
    <text evidence="1">The sequence shown here is derived from an EMBL/GenBank/DDBJ whole genome shotgun (WGS) entry which is preliminary data.</text>
</comment>
<name>A0A815BGJ3_9BILA</name>
<accession>A0A815BGJ3</accession>
<organism evidence="1 2">
    <name type="scientific">Adineta steineri</name>
    <dbReference type="NCBI Taxonomy" id="433720"/>
    <lineage>
        <taxon>Eukaryota</taxon>
        <taxon>Metazoa</taxon>
        <taxon>Spiralia</taxon>
        <taxon>Gnathifera</taxon>
        <taxon>Rotifera</taxon>
        <taxon>Eurotatoria</taxon>
        <taxon>Bdelloidea</taxon>
        <taxon>Adinetida</taxon>
        <taxon>Adinetidae</taxon>
        <taxon>Adineta</taxon>
    </lineage>
</organism>
<evidence type="ECO:0000313" key="1">
    <source>
        <dbReference type="EMBL" id="CAF1271192.1"/>
    </source>
</evidence>